<name>A0ABQ9UDD6_SAGOE</name>
<reference evidence="2 3" key="1">
    <citation type="submission" date="2023-05" db="EMBL/GenBank/DDBJ databases">
        <title>B98-5 Cell Line De Novo Hybrid Assembly: An Optical Mapping Approach.</title>
        <authorList>
            <person name="Kananen K."/>
            <person name="Auerbach J.A."/>
            <person name="Kautto E."/>
            <person name="Blachly J.S."/>
        </authorList>
    </citation>
    <scope>NUCLEOTIDE SEQUENCE [LARGE SCALE GENOMIC DNA]</scope>
    <source>
        <strain evidence="2">B95-8</strain>
        <tissue evidence="2">Cell line</tissue>
    </source>
</reference>
<keyword evidence="3" id="KW-1185">Reference proteome</keyword>
<gene>
    <name evidence="2" type="ORF">P7K49_026490</name>
</gene>
<feature type="region of interest" description="Disordered" evidence="1">
    <location>
        <begin position="1"/>
        <end position="36"/>
    </location>
</feature>
<evidence type="ECO:0000313" key="3">
    <source>
        <dbReference type="Proteomes" id="UP001266305"/>
    </source>
</evidence>
<feature type="compositionally biased region" description="Polar residues" evidence="1">
    <location>
        <begin position="57"/>
        <end position="79"/>
    </location>
</feature>
<feature type="compositionally biased region" description="Polar residues" evidence="1">
    <location>
        <begin position="92"/>
        <end position="101"/>
    </location>
</feature>
<comment type="caution">
    <text evidence="2">The sequence shown here is derived from an EMBL/GenBank/DDBJ whole genome shotgun (WGS) entry which is preliminary data.</text>
</comment>
<feature type="compositionally biased region" description="Basic and acidic residues" evidence="1">
    <location>
        <begin position="8"/>
        <end position="17"/>
    </location>
</feature>
<protein>
    <submittedName>
        <fullName evidence="2">Uncharacterized protein</fullName>
    </submittedName>
</protein>
<feature type="region of interest" description="Disordered" evidence="1">
    <location>
        <begin position="57"/>
        <end position="120"/>
    </location>
</feature>
<dbReference type="Proteomes" id="UP001266305">
    <property type="component" value="Unassembled WGS sequence"/>
</dbReference>
<dbReference type="EMBL" id="JASSZA010000013">
    <property type="protein sequence ID" value="KAK2095074.1"/>
    <property type="molecule type" value="Genomic_DNA"/>
</dbReference>
<sequence length="120" mass="13174">MRLQEAGGDVKAEKLSEKATSPALRASSPPQRQPPVFRSSVHVMCRAVVHWASAASAGSFSHTSPLANPRAQQNSNQAAVWTEALQEWGHPRNQQPLSSLQSREEERTLPRKVAPQTSIR</sequence>
<organism evidence="2 3">
    <name type="scientific">Saguinus oedipus</name>
    <name type="common">Cotton-top tamarin</name>
    <name type="synonym">Oedipomidas oedipus</name>
    <dbReference type="NCBI Taxonomy" id="9490"/>
    <lineage>
        <taxon>Eukaryota</taxon>
        <taxon>Metazoa</taxon>
        <taxon>Chordata</taxon>
        <taxon>Craniata</taxon>
        <taxon>Vertebrata</taxon>
        <taxon>Euteleostomi</taxon>
        <taxon>Mammalia</taxon>
        <taxon>Eutheria</taxon>
        <taxon>Euarchontoglires</taxon>
        <taxon>Primates</taxon>
        <taxon>Haplorrhini</taxon>
        <taxon>Platyrrhini</taxon>
        <taxon>Cebidae</taxon>
        <taxon>Callitrichinae</taxon>
        <taxon>Saguinus</taxon>
    </lineage>
</organism>
<accession>A0ABQ9UDD6</accession>
<evidence type="ECO:0000256" key="1">
    <source>
        <dbReference type="SAM" id="MobiDB-lite"/>
    </source>
</evidence>
<proteinExistence type="predicted"/>
<evidence type="ECO:0000313" key="2">
    <source>
        <dbReference type="EMBL" id="KAK2095074.1"/>
    </source>
</evidence>